<keyword evidence="1" id="KW-0472">Membrane</keyword>
<feature type="transmembrane region" description="Helical" evidence="1">
    <location>
        <begin position="198"/>
        <end position="219"/>
    </location>
</feature>
<proteinExistence type="predicted"/>
<evidence type="ECO:0008006" key="4">
    <source>
        <dbReference type="Google" id="ProtNLM"/>
    </source>
</evidence>
<keyword evidence="1" id="KW-0812">Transmembrane</keyword>
<feature type="non-terminal residue" evidence="2">
    <location>
        <position position="1"/>
    </location>
</feature>
<dbReference type="SUPFAM" id="SSF53756">
    <property type="entry name" value="UDP-Glycosyltransferase/glycogen phosphorylase"/>
    <property type="match status" value="1"/>
</dbReference>
<gene>
    <name evidence="2" type="ORF">TrRE_jg9650</name>
</gene>
<accession>A0A9W7L6Y5</accession>
<dbReference type="InterPro" id="IPR050194">
    <property type="entry name" value="Glycosyltransferase_grp1"/>
</dbReference>
<keyword evidence="1" id="KW-1133">Transmembrane helix</keyword>
<dbReference type="Pfam" id="PF13692">
    <property type="entry name" value="Glyco_trans_1_4"/>
    <property type="match status" value="1"/>
</dbReference>
<dbReference type="Gene3D" id="3.40.50.2000">
    <property type="entry name" value="Glycogen Phosphorylase B"/>
    <property type="match status" value="1"/>
</dbReference>
<dbReference type="EMBL" id="BRXZ01007955">
    <property type="protein sequence ID" value="GMI36736.1"/>
    <property type="molecule type" value="Genomic_DNA"/>
</dbReference>
<dbReference type="PANTHER" id="PTHR45947">
    <property type="entry name" value="SULFOQUINOVOSYL TRANSFERASE SQD2"/>
    <property type="match status" value="1"/>
</dbReference>
<dbReference type="OrthoDB" id="443318at2759"/>
<evidence type="ECO:0000313" key="2">
    <source>
        <dbReference type="EMBL" id="GMI36736.1"/>
    </source>
</evidence>
<evidence type="ECO:0000313" key="3">
    <source>
        <dbReference type="Proteomes" id="UP001165082"/>
    </source>
</evidence>
<name>A0A9W7L6Y5_9STRA</name>
<dbReference type="GO" id="GO:0016757">
    <property type="term" value="F:glycosyltransferase activity"/>
    <property type="evidence" value="ECO:0007669"/>
    <property type="project" value="TreeGrafter"/>
</dbReference>
<dbReference type="PANTHER" id="PTHR45947:SF3">
    <property type="entry name" value="SULFOQUINOVOSYL TRANSFERASE SQD2"/>
    <property type="match status" value="1"/>
</dbReference>
<reference evidence="2" key="1">
    <citation type="submission" date="2022-07" db="EMBL/GenBank/DDBJ databases">
        <title>Genome analysis of Parmales, a sister group of diatoms, reveals the evolutionary specialization of diatoms from phago-mixotrophs to photoautotrophs.</title>
        <authorList>
            <person name="Ban H."/>
            <person name="Sato S."/>
            <person name="Yoshikawa S."/>
            <person name="Kazumasa Y."/>
            <person name="Nakamura Y."/>
            <person name="Ichinomiya M."/>
            <person name="Saitoh K."/>
            <person name="Sato N."/>
            <person name="Blanc-Mathieu R."/>
            <person name="Endo H."/>
            <person name="Kuwata A."/>
            <person name="Ogata H."/>
        </authorList>
    </citation>
    <scope>NUCLEOTIDE SEQUENCE</scope>
</reference>
<protein>
    <recommendedName>
        <fullName evidence="4">Glycosyltransferase</fullName>
    </recommendedName>
</protein>
<dbReference type="AlphaFoldDB" id="A0A9W7L6Y5"/>
<organism evidence="2 3">
    <name type="scientific">Triparma retinervis</name>
    <dbReference type="NCBI Taxonomy" id="2557542"/>
    <lineage>
        <taxon>Eukaryota</taxon>
        <taxon>Sar</taxon>
        <taxon>Stramenopiles</taxon>
        <taxon>Ochrophyta</taxon>
        <taxon>Bolidophyceae</taxon>
        <taxon>Parmales</taxon>
        <taxon>Triparmaceae</taxon>
        <taxon>Triparma</taxon>
    </lineage>
</organism>
<sequence>KNLAPHHSHLPIILFAGRWVPEKRIARLASTVPPSACLCIIGSGPLPLPSLLHSPSSRVYVHQGFVPHDKIYDLYRAVDFVANASDFETFGNTTYEGNSVGTPCVLHPKGGHLSQIVEEGTNGCFVDFDLPDEVVRASMEKVVCRRWDRDVVRGNMVRRIDAVGIEDVIRVRQSGSGRGGEGWIERAAITFNKGLSKYLLVPLALAVGIAVNVMVVLCVTNKAGYETIKADSYEDR</sequence>
<dbReference type="Proteomes" id="UP001165082">
    <property type="component" value="Unassembled WGS sequence"/>
</dbReference>
<evidence type="ECO:0000256" key="1">
    <source>
        <dbReference type="SAM" id="Phobius"/>
    </source>
</evidence>
<keyword evidence="3" id="KW-1185">Reference proteome</keyword>
<comment type="caution">
    <text evidence="2">The sequence shown here is derived from an EMBL/GenBank/DDBJ whole genome shotgun (WGS) entry which is preliminary data.</text>
</comment>